<accession>A0AAJ5X3P8</accession>
<sequence>MIFLLTRYVRPDHGGVIAARSVGQLTAYVVGGAAGALLSSPTVTFAICTVALLALEIGLAKKHGFLARQGSLKTDLLKTAWLRIFAGVFAGVTALAFLPMSFGLTGPISVLPALVASTLAYAAIGVNLPGSLVTKAREQ</sequence>
<evidence type="ECO:0000313" key="2">
    <source>
        <dbReference type="EMBL" id="WEK47190.1"/>
    </source>
</evidence>
<evidence type="ECO:0000313" key="3">
    <source>
        <dbReference type="Proteomes" id="UP001218362"/>
    </source>
</evidence>
<proteinExistence type="predicted"/>
<organism evidence="2 3">
    <name type="scientific">Candidatus Andeanibacterium colombiense</name>
    <dbReference type="NCBI Taxonomy" id="3121345"/>
    <lineage>
        <taxon>Bacteria</taxon>
        <taxon>Pseudomonadati</taxon>
        <taxon>Pseudomonadota</taxon>
        <taxon>Alphaproteobacteria</taxon>
        <taxon>Sphingomonadales</taxon>
        <taxon>Sphingomonadaceae</taxon>
        <taxon>Candidatus Andeanibacterium</taxon>
    </lineage>
</organism>
<protein>
    <submittedName>
        <fullName evidence="2">Uncharacterized protein</fullName>
    </submittedName>
</protein>
<keyword evidence="1" id="KW-0812">Transmembrane</keyword>
<dbReference type="EMBL" id="CP119316">
    <property type="protein sequence ID" value="WEK47190.1"/>
    <property type="molecule type" value="Genomic_DNA"/>
</dbReference>
<feature type="transmembrane region" description="Helical" evidence="1">
    <location>
        <begin position="108"/>
        <end position="128"/>
    </location>
</feature>
<feature type="transmembrane region" description="Helical" evidence="1">
    <location>
        <begin position="38"/>
        <end position="59"/>
    </location>
</feature>
<evidence type="ECO:0000256" key="1">
    <source>
        <dbReference type="SAM" id="Phobius"/>
    </source>
</evidence>
<feature type="transmembrane region" description="Helical" evidence="1">
    <location>
        <begin position="80"/>
        <end position="102"/>
    </location>
</feature>
<reference evidence="2" key="1">
    <citation type="submission" date="2023-03" db="EMBL/GenBank/DDBJ databases">
        <title>Andean soil-derived lignocellulolytic bacterial consortium as a source of novel taxa and putative plastic-active enzymes.</title>
        <authorList>
            <person name="Diaz-Garcia L."/>
            <person name="Chuvochina M."/>
            <person name="Feuerriegel G."/>
            <person name="Bunk B."/>
            <person name="Sproer C."/>
            <person name="Streit W.R."/>
            <person name="Rodriguez L.M."/>
            <person name="Overmann J."/>
            <person name="Jimenez D.J."/>
        </authorList>
    </citation>
    <scope>NUCLEOTIDE SEQUENCE</scope>
    <source>
        <strain evidence="2">MAG 26</strain>
    </source>
</reference>
<dbReference type="AlphaFoldDB" id="A0AAJ5X3P8"/>
<gene>
    <name evidence="2" type="ORF">P0Y56_02605</name>
</gene>
<keyword evidence="1" id="KW-1133">Transmembrane helix</keyword>
<dbReference type="KEGG" id="acob:P0Y56_02605"/>
<keyword evidence="1" id="KW-0472">Membrane</keyword>
<dbReference type="Proteomes" id="UP001218362">
    <property type="component" value="Chromosome"/>
</dbReference>
<name>A0AAJ5X3P8_9SPHN</name>